<evidence type="ECO:0000256" key="8">
    <source>
        <dbReference type="ARBA" id="ARBA00022801"/>
    </source>
</evidence>
<proteinExistence type="inferred from homology"/>
<evidence type="ECO:0000256" key="7">
    <source>
        <dbReference type="ARBA" id="ARBA00022723"/>
    </source>
</evidence>
<comment type="cofactor">
    <cofactor evidence="3">
        <name>Zn(2+)</name>
        <dbReference type="ChEBI" id="CHEBI:29105"/>
    </cofactor>
</comment>
<comment type="cofactor">
    <cofactor evidence="2">
        <name>Mg(2+)</name>
        <dbReference type="ChEBI" id="CHEBI:18420"/>
    </cofactor>
</comment>
<protein>
    <submittedName>
        <fullName evidence="10">Aminopeptidase</fullName>
    </submittedName>
</protein>
<evidence type="ECO:0000256" key="1">
    <source>
        <dbReference type="ARBA" id="ARBA00001941"/>
    </source>
</evidence>
<dbReference type="InterPro" id="IPR000787">
    <property type="entry name" value="Peptidase_M29"/>
</dbReference>
<dbReference type="GO" id="GO:0004177">
    <property type="term" value="F:aminopeptidase activity"/>
    <property type="evidence" value="ECO:0007669"/>
    <property type="project" value="UniProtKB-KW"/>
</dbReference>
<evidence type="ECO:0000256" key="3">
    <source>
        <dbReference type="ARBA" id="ARBA00001947"/>
    </source>
</evidence>
<gene>
    <name evidence="10" type="ORF">KHM83_05545</name>
</gene>
<dbReference type="InterPro" id="IPR035097">
    <property type="entry name" value="M29_N-terminal"/>
</dbReference>
<evidence type="ECO:0000256" key="2">
    <source>
        <dbReference type="ARBA" id="ARBA00001946"/>
    </source>
</evidence>
<dbReference type="InterPro" id="IPR052170">
    <property type="entry name" value="M29_Exopeptidase"/>
</dbReference>
<comment type="caution">
    <text evidence="10">The sequence shown here is derived from an EMBL/GenBank/DDBJ whole genome shotgun (WGS) entry which is preliminary data.</text>
</comment>
<evidence type="ECO:0000256" key="6">
    <source>
        <dbReference type="ARBA" id="ARBA00022670"/>
    </source>
</evidence>
<comment type="cofactor">
    <cofactor evidence="1">
        <name>Co(2+)</name>
        <dbReference type="ChEBI" id="CHEBI:48828"/>
    </cofactor>
</comment>
<dbReference type="RefSeq" id="WP_213235915.1">
    <property type="nucleotide sequence ID" value="NZ_JAHBCL010000007.1"/>
</dbReference>
<dbReference type="PANTHER" id="PTHR34448">
    <property type="entry name" value="AMINOPEPTIDASE"/>
    <property type="match status" value="1"/>
</dbReference>
<evidence type="ECO:0000256" key="9">
    <source>
        <dbReference type="ARBA" id="ARBA00023049"/>
    </source>
</evidence>
<keyword evidence="5 10" id="KW-0031">Aminopeptidase</keyword>
<name>A0ABS5PP56_9FIRM</name>
<keyword evidence="6" id="KW-0645">Protease</keyword>
<evidence type="ECO:0000313" key="10">
    <source>
        <dbReference type="EMBL" id="MBS7526131.1"/>
    </source>
</evidence>
<comment type="similarity">
    <text evidence="4">Belongs to the peptidase M29 family.</text>
</comment>
<keyword evidence="11" id="KW-1185">Reference proteome</keyword>
<sequence>MFQERLKKYAELLIKTGVNLKSGQLLVIKSPIECAPFVHEVMTAAFAAGAGDVEIFWNDEIASKIKYMMAPDELFDTLPSWQREFYLSAAAKGAAFLSVAASDPELMKEVDPSRMVRFQKAYGAALKSYRQQMMNNELVWCVASAPTKAWAKKVYPDKTEVEAVEALWEAIFKTVRIDAKDPIAAWEAHKEALASRMNKLNAHQFTSLHYRNSLGTDLTIGLPKGHLWLGGADKSSEGHEFVANIPTEEIFTAPQYDAVEGIVYSALPLNLNGNLIEDFSLTFEKGKIVEFTAKKGYDQLKSLVETDEGSAFLGEVALVPHDSPISNMNLLFFNTLFDENAACHLAIGKAYPVCLENGDKMSMEELKAHGINDSIVHEDFMIGTADLQIVGITADGSEVTVFKDGNFAF</sequence>
<dbReference type="Pfam" id="PF02073">
    <property type="entry name" value="Peptidase_M29"/>
    <property type="match status" value="1"/>
</dbReference>
<dbReference type="SUPFAM" id="SSF144052">
    <property type="entry name" value="Thermophilic metalloprotease-like"/>
    <property type="match status" value="1"/>
</dbReference>
<evidence type="ECO:0000313" key="11">
    <source>
        <dbReference type="Proteomes" id="UP000746471"/>
    </source>
</evidence>
<dbReference type="EMBL" id="JAHBCL010000007">
    <property type="protein sequence ID" value="MBS7526131.1"/>
    <property type="molecule type" value="Genomic_DNA"/>
</dbReference>
<organism evidence="10 11">
    <name type="scientific">Fusibacter paucivorans</name>
    <dbReference type="NCBI Taxonomy" id="76009"/>
    <lineage>
        <taxon>Bacteria</taxon>
        <taxon>Bacillati</taxon>
        <taxon>Bacillota</taxon>
        <taxon>Clostridia</taxon>
        <taxon>Eubacteriales</taxon>
        <taxon>Eubacteriales Family XII. Incertae Sedis</taxon>
        <taxon>Fusibacter</taxon>
    </lineage>
</organism>
<keyword evidence="8" id="KW-0378">Hydrolase</keyword>
<dbReference type="PRINTS" id="PR00919">
    <property type="entry name" value="THERMOPTASE"/>
</dbReference>
<dbReference type="PANTHER" id="PTHR34448:SF3">
    <property type="entry name" value="AMINOPEPTIDASE AMPS"/>
    <property type="match status" value="1"/>
</dbReference>
<keyword evidence="7" id="KW-0479">Metal-binding</keyword>
<dbReference type="Proteomes" id="UP000746471">
    <property type="component" value="Unassembled WGS sequence"/>
</dbReference>
<reference evidence="10 11" key="1">
    <citation type="submission" date="2021-05" db="EMBL/GenBank/DDBJ databases">
        <title>Fusibacter ferrireducens sp. nov., an anaerobic, sulfur- and Fe-reducing bacterium isolated from the mangrove sediment.</title>
        <authorList>
            <person name="Qiu D."/>
        </authorList>
    </citation>
    <scope>NUCLEOTIDE SEQUENCE [LARGE SCALE GENOMIC DNA]</scope>
    <source>
        <strain evidence="10 11">DSM 12116</strain>
    </source>
</reference>
<accession>A0ABS5PP56</accession>
<dbReference type="Gene3D" id="3.40.1830.10">
    <property type="entry name" value="Thermophilic metalloprotease (M29)"/>
    <property type="match status" value="1"/>
</dbReference>
<keyword evidence="9" id="KW-0482">Metalloprotease</keyword>
<evidence type="ECO:0000256" key="4">
    <source>
        <dbReference type="ARBA" id="ARBA00008236"/>
    </source>
</evidence>
<evidence type="ECO:0000256" key="5">
    <source>
        <dbReference type="ARBA" id="ARBA00022438"/>
    </source>
</evidence>